<dbReference type="AlphaFoldDB" id="A0A0A5FWW9"/>
<dbReference type="eggNOG" id="ENOG502ZU0D">
    <property type="taxonomic scope" value="Bacteria"/>
</dbReference>
<dbReference type="RefSeq" id="WP_027447692.1">
    <property type="nucleotide sequence ID" value="NZ_AULJ01000083.1"/>
</dbReference>
<keyword evidence="1" id="KW-1133">Transmembrane helix</keyword>
<protein>
    <submittedName>
        <fullName evidence="2">Uncharacterized protein</fullName>
    </submittedName>
</protein>
<feature type="transmembrane region" description="Helical" evidence="1">
    <location>
        <begin position="20"/>
        <end position="38"/>
    </location>
</feature>
<dbReference type="EMBL" id="AVPF01000136">
    <property type="protein sequence ID" value="KGX83205.1"/>
    <property type="molecule type" value="Genomic_DNA"/>
</dbReference>
<evidence type="ECO:0000256" key="1">
    <source>
        <dbReference type="SAM" id="Phobius"/>
    </source>
</evidence>
<keyword evidence="1" id="KW-0812">Transmembrane</keyword>
<dbReference type="OrthoDB" id="2654376at2"/>
<feature type="transmembrane region" description="Helical" evidence="1">
    <location>
        <begin position="50"/>
        <end position="70"/>
    </location>
</feature>
<evidence type="ECO:0000313" key="3">
    <source>
        <dbReference type="Proteomes" id="UP000030403"/>
    </source>
</evidence>
<comment type="caution">
    <text evidence="2">The sequence shown here is derived from an EMBL/GenBank/DDBJ whole genome shotgun (WGS) entry which is preliminary data.</text>
</comment>
<evidence type="ECO:0000313" key="2">
    <source>
        <dbReference type="EMBL" id="KGX83205.1"/>
    </source>
</evidence>
<reference evidence="2 3" key="1">
    <citation type="submission" date="2013-08" db="EMBL/GenBank/DDBJ databases">
        <authorList>
            <person name="Huang J."/>
            <person name="Wang G."/>
        </authorList>
    </citation>
    <scope>NUCLEOTIDE SEQUENCE [LARGE SCALE GENOMIC DNA]</scope>
    <source>
        <strain evidence="2 3">BH030004</strain>
    </source>
</reference>
<dbReference type="Proteomes" id="UP000030403">
    <property type="component" value="Unassembled WGS sequence"/>
</dbReference>
<name>A0A0A5FWW9_9BACI</name>
<accession>A0A0A5FWW9</accession>
<keyword evidence="1" id="KW-0472">Membrane</keyword>
<sequence length="109" mass="12751">MYWNIQELINKMDTTPIPYIKLTVYGMLIGILVEWYSLNAIFKGHFKVNWLIVPTLLLMILAFIPDYYWFAWFGVGKPWFVAPFRFRESQMALDIITGILLVRSLSNGG</sequence>
<keyword evidence="3" id="KW-1185">Reference proteome</keyword>
<gene>
    <name evidence="2" type="ORF">N783_05755</name>
</gene>
<organism evidence="2 3">
    <name type="scientific">Pontibacillus marinus BH030004 = DSM 16465</name>
    <dbReference type="NCBI Taxonomy" id="1385511"/>
    <lineage>
        <taxon>Bacteria</taxon>
        <taxon>Bacillati</taxon>
        <taxon>Bacillota</taxon>
        <taxon>Bacilli</taxon>
        <taxon>Bacillales</taxon>
        <taxon>Bacillaceae</taxon>
        <taxon>Pontibacillus</taxon>
    </lineage>
</organism>
<proteinExistence type="predicted"/>